<dbReference type="InterPro" id="IPR050109">
    <property type="entry name" value="HTH-type_TetR-like_transc_reg"/>
</dbReference>
<feature type="DNA-binding region" description="H-T-H motif" evidence="2">
    <location>
        <begin position="48"/>
        <end position="67"/>
    </location>
</feature>
<dbReference type="AlphaFoldDB" id="A0AAE3G9R9"/>
<gene>
    <name evidence="5" type="ORF">LX83_001116</name>
</gene>
<dbReference type="EMBL" id="JAMTCK010000002">
    <property type="protein sequence ID" value="MCP2164276.1"/>
    <property type="molecule type" value="Genomic_DNA"/>
</dbReference>
<dbReference type="Gene3D" id="1.10.357.10">
    <property type="entry name" value="Tetracycline Repressor, domain 2"/>
    <property type="match status" value="1"/>
</dbReference>
<evidence type="ECO:0000259" key="4">
    <source>
        <dbReference type="PROSITE" id="PS50977"/>
    </source>
</evidence>
<name>A0AAE3G9R9_9PSEU</name>
<evidence type="ECO:0000256" key="1">
    <source>
        <dbReference type="ARBA" id="ARBA00023125"/>
    </source>
</evidence>
<accession>A0AAE3G9R9</accession>
<organism evidence="5 6">
    <name type="scientific">Goodfellowiella coeruleoviolacea</name>
    <dbReference type="NCBI Taxonomy" id="334858"/>
    <lineage>
        <taxon>Bacteria</taxon>
        <taxon>Bacillati</taxon>
        <taxon>Actinomycetota</taxon>
        <taxon>Actinomycetes</taxon>
        <taxon>Pseudonocardiales</taxon>
        <taxon>Pseudonocardiaceae</taxon>
        <taxon>Goodfellowiella</taxon>
    </lineage>
</organism>
<dbReference type="InterPro" id="IPR009057">
    <property type="entry name" value="Homeodomain-like_sf"/>
</dbReference>
<keyword evidence="1 2" id="KW-0238">DNA-binding</keyword>
<feature type="region of interest" description="Disordered" evidence="3">
    <location>
        <begin position="1"/>
        <end position="21"/>
    </location>
</feature>
<dbReference type="PANTHER" id="PTHR30055">
    <property type="entry name" value="HTH-TYPE TRANSCRIPTIONAL REGULATOR RUTR"/>
    <property type="match status" value="1"/>
</dbReference>
<feature type="domain" description="HTH tetR-type" evidence="4">
    <location>
        <begin position="25"/>
        <end position="85"/>
    </location>
</feature>
<dbReference type="SUPFAM" id="SSF46689">
    <property type="entry name" value="Homeodomain-like"/>
    <property type="match status" value="1"/>
</dbReference>
<protein>
    <submittedName>
        <fullName evidence="5">Transcriptional regulator, TetR family</fullName>
    </submittedName>
</protein>
<evidence type="ECO:0000313" key="6">
    <source>
        <dbReference type="Proteomes" id="UP001206128"/>
    </source>
</evidence>
<comment type="caution">
    <text evidence="5">The sequence shown here is derived from an EMBL/GenBank/DDBJ whole genome shotgun (WGS) entry which is preliminary data.</text>
</comment>
<evidence type="ECO:0000256" key="3">
    <source>
        <dbReference type="SAM" id="MobiDB-lite"/>
    </source>
</evidence>
<dbReference type="Gene3D" id="1.10.10.60">
    <property type="entry name" value="Homeodomain-like"/>
    <property type="match status" value="1"/>
</dbReference>
<dbReference type="RefSeq" id="WP_253767747.1">
    <property type="nucleotide sequence ID" value="NZ_JAMTCK010000002.1"/>
</dbReference>
<evidence type="ECO:0000313" key="5">
    <source>
        <dbReference type="EMBL" id="MCP2164276.1"/>
    </source>
</evidence>
<dbReference type="PANTHER" id="PTHR30055:SF153">
    <property type="entry name" value="HTH-TYPE TRANSCRIPTIONAL REPRESSOR RV3405C"/>
    <property type="match status" value="1"/>
</dbReference>
<dbReference type="SUPFAM" id="SSF48498">
    <property type="entry name" value="Tetracyclin repressor-like, C-terminal domain"/>
    <property type="match status" value="1"/>
</dbReference>
<dbReference type="PROSITE" id="PS50977">
    <property type="entry name" value="HTH_TETR_2"/>
    <property type="match status" value="1"/>
</dbReference>
<proteinExistence type="predicted"/>
<keyword evidence="6" id="KW-1185">Reference proteome</keyword>
<dbReference type="PRINTS" id="PR00455">
    <property type="entry name" value="HTHTETR"/>
</dbReference>
<dbReference type="Pfam" id="PF00440">
    <property type="entry name" value="TetR_N"/>
    <property type="match status" value="1"/>
</dbReference>
<sequence length="224" mass="24091">MMSQRRTPALDAAARPAEPARAANAIPEDRILDCAHDLLLAVGMRGLNMAEIARRAGISRATLYRRWPNVTALTAALVTREFAAVVEANMRDDTGTGRERLVRLVVRVAGALRDHPLLRKIVDVDPEFLLPYLLHRRGRSTNHQLALLEDSLRAGIADGSVRPGEVAPRARAVLLTAWSFVLTGPVLASPATGPTPPGPAPTGEVSIEALDAELAALLDRYLAP</sequence>
<reference evidence="5" key="1">
    <citation type="submission" date="2022-06" db="EMBL/GenBank/DDBJ databases">
        <title>Genomic Encyclopedia of Archaeal and Bacterial Type Strains, Phase II (KMG-II): from individual species to whole genera.</title>
        <authorList>
            <person name="Goeker M."/>
        </authorList>
    </citation>
    <scope>NUCLEOTIDE SEQUENCE</scope>
    <source>
        <strain evidence="5">DSM 43935</strain>
    </source>
</reference>
<dbReference type="GO" id="GO:0000976">
    <property type="term" value="F:transcription cis-regulatory region binding"/>
    <property type="evidence" value="ECO:0007669"/>
    <property type="project" value="TreeGrafter"/>
</dbReference>
<evidence type="ECO:0000256" key="2">
    <source>
        <dbReference type="PROSITE-ProRule" id="PRU00335"/>
    </source>
</evidence>
<dbReference type="InterPro" id="IPR036271">
    <property type="entry name" value="Tet_transcr_reg_TetR-rel_C_sf"/>
</dbReference>
<dbReference type="GO" id="GO:0003700">
    <property type="term" value="F:DNA-binding transcription factor activity"/>
    <property type="evidence" value="ECO:0007669"/>
    <property type="project" value="TreeGrafter"/>
</dbReference>
<dbReference type="InterPro" id="IPR001647">
    <property type="entry name" value="HTH_TetR"/>
</dbReference>
<dbReference type="Proteomes" id="UP001206128">
    <property type="component" value="Unassembled WGS sequence"/>
</dbReference>